<name>A0ACC1BUG0_9ROSI</name>
<evidence type="ECO:0000313" key="1">
    <source>
        <dbReference type="EMBL" id="KAJ0102738.1"/>
    </source>
</evidence>
<keyword evidence="2" id="KW-1185">Reference proteome</keyword>
<sequence length="336" mass="37607">MRTGANELCDGDSTGKGKSKDLWLPLFSFPSVSAATNNFSPENKLGEGGFGPVYKGKLLNGQEVAVKRLSRYSGQGLEENLVRVLGCCMEEGENILIYEYMPNKSLDSFLFDPRKKGVLDWTIRVRIIDGIAQGLLYLHQYSRLRIIHRDLKTSNILLDNDMNSKISDFGLARMFAGDEIQANTQRVVGTFGYMPPEYALQGLFSIKSDVYSFGVLLLEIVSSKKNTGFYHSGSHNLLGYAWKLWRDDKALHLMDPVLENKASYPILLRYINVALLCVQEKAADRPTMSEVVSMLTNELLVLPSPKQPAFFHVGISQNSIQACSMNDITITEMEAR</sequence>
<accession>A0ACC1BUG0</accession>
<dbReference type="EMBL" id="CM047899">
    <property type="protein sequence ID" value="KAJ0102738.1"/>
    <property type="molecule type" value="Genomic_DNA"/>
</dbReference>
<proteinExistence type="predicted"/>
<gene>
    <name evidence="1" type="ORF">Patl1_04506</name>
</gene>
<organism evidence="1 2">
    <name type="scientific">Pistacia atlantica</name>
    <dbReference type="NCBI Taxonomy" id="434234"/>
    <lineage>
        <taxon>Eukaryota</taxon>
        <taxon>Viridiplantae</taxon>
        <taxon>Streptophyta</taxon>
        <taxon>Embryophyta</taxon>
        <taxon>Tracheophyta</taxon>
        <taxon>Spermatophyta</taxon>
        <taxon>Magnoliopsida</taxon>
        <taxon>eudicotyledons</taxon>
        <taxon>Gunneridae</taxon>
        <taxon>Pentapetalae</taxon>
        <taxon>rosids</taxon>
        <taxon>malvids</taxon>
        <taxon>Sapindales</taxon>
        <taxon>Anacardiaceae</taxon>
        <taxon>Pistacia</taxon>
    </lineage>
</organism>
<comment type="caution">
    <text evidence="1">The sequence shown here is derived from an EMBL/GenBank/DDBJ whole genome shotgun (WGS) entry which is preliminary data.</text>
</comment>
<evidence type="ECO:0000313" key="2">
    <source>
        <dbReference type="Proteomes" id="UP001164250"/>
    </source>
</evidence>
<protein>
    <submittedName>
        <fullName evidence="1">Uncharacterized protein</fullName>
    </submittedName>
</protein>
<reference evidence="2" key="1">
    <citation type="journal article" date="2023" name="G3 (Bethesda)">
        <title>Genome assembly and association tests identify interacting loci associated with vigor, precocity, and sex in interspecific pistachio rootstocks.</title>
        <authorList>
            <person name="Palmer W."/>
            <person name="Jacygrad E."/>
            <person name="Sagayaradj S."/>
            <person name="Cavanaugh K."/>
            <person name="Han R."/>
            <person name="Bertier L."/>
            <person name="Beede B."/>
            <person name="Kafkas S."/>
            <person name="Golino D."/>
            <person name="Preece J."/>
            <person name="Michelmore R."/>
        </authorList>
    </citation>
    <scope>NUCLEOTIDE SEQUENCE [LARGE SCALE GENOMIC DNA]</scope>
</reference>
<dbReference type="Proteomes" id="UP001164250">
    <property type="component" value="Chromosome 3"/>
</dbReference>